<dbReference type="InterPro" id="IPR051927">
    <property type="entry name" value="Zn_Chap_cDPG_Synth"/>
</dbReference>
<dbReference type="STRING" id="404692.A0A0J6Y352"/>
<evidence type="ECO:0000313" key="3">
    <source>
        <dbReference type="EMBL" id="KMP02165.1"/>
    </source>
</evidence>
<dbReference type="SMART" id="SM00833">
    <property type="entry name" value="CobW_C"/>
    <property type="match status" value="1"/>
</dbReference>
<dbReference type="OrthoDB" id="272672at2759"/>
<sequence length="666" mass="75731">MEVDSEKRPAAHRSPEPKDGAGGTQGQEARRLPVTLLSGFLGSGKTTLLEHILKSPDHGLRIAVIVNDMSKSVCTLFQCKTLRANWVTSTDLISTLPSSHIIKYLRRKRNSSSSKMVKEVEYVVIESTGISEPMQVAETFTAEFSAAMLEAEDQIMDTDEDSRKILSEIAELGGLHNLASLDTTVTVIDAFNLLSSFDTAEFLSDRYGSKEIIPEDERTISDLMVDQIEFADVVIINKIETVDEETRGRIRKLVKLLNPDAKILESSYSKVDVREIIGTKRFDFLKAASGSGWLKSLHEMTVMNTDQGKRMAPKPETLEYGINNFVYTARRPFHPRRLFALLHDKFILLQQGEEEEEQEDNDDENKDQMEIDENDPMSEDEDEDMETQSVQGFEQPDPAVILANKRAHAFGPVLRSKGFFWLATRPLQFGEWSQAGGMLTVSCGGPWFAEVPDEAWPEDKDVRKAIENDFQGQWGDRRQELVFIGEGIDVDKITSLLNECLLDDADMARWEKVMKNKRLSREEKAEKLARMWEDGWEGWPAFEIEEEDEDDEDIQEKDKEKDTKHKHFATKTGHIRITDIELTIHSMMRSLMAHVVAVIIMVVENSVLKATLLFRHDPSSHLLQERTEPMVLDCLFLPISTIVNELRHKQAGLVVPSYMNQLQVWV</sequence>
<dbReference type="SUPFAM" id="SSF52540">
    <property type="entry name" value="P-loop containing nucleoside triphosphate hydrolases"/>
    <property type="match status" value="1"/>
</dbReference>
<gene>
    <name evidence="3" type="ORF">CIRG_09988</name>
</gene>
<dbReference type="Gene3D" id="3.40.50.300">
    <property type="entry name" value="P-loop containing nucleotide triphosphate hydrolases"/>
    <property type="match status" value="1"/>
</dbReference>
<feature type="region of interest" description="Disordered" evidence="1">
    <location>
        <begin position="542"/>
        <end position="566"/>
    </location>
</feature>
<dbReference type="Proteomes" id="UP000054565">
    <property type="component" value="Unassembled WGS sequence"/>
</dbReference>
<accession>A0A0J6Y352</accession>
<evidence type="ECO:0000313" key="4">
    <source>
        <dbReference type="Proteomes" id="UP000054565"/>
    </source>
</evidence>
<dbReference type="InterPro" id="IPR011629">
    <property type="entry name" value="CobW-like_C"/>
</dbReference>
<dbReference type="PANTHER" id="PTHR43603">
    <property type="entry name" value="COBW DOMAIN-CONTAINING PROTEIN DDB_G0274527"/>
    <property type="match status" value="1"/>
</dbReference>
<feature type="compositionally biased region" description="Acidic residues" evidence="1">
    <location>
        <begin position="352"/>
        <end position="386"/>
    </location>
</feature>
<protein>
    <recommendedName>
        <fullName evidence="2">CobW C-terminal domain-containing protein</fullName>
    </recommendedName>
</protein>
<organism evidence="3 4">
    <name type="scientific">Coccidioides immitis RMSCC 2394</name>
    <dbReference type="NCBI Taxonomy" id="404692"/>
    <lineage>
        <taxon>Eukaryota</taxon>
        <taxon>Fungi</taxon>
        <taxon>Dikarya</taxon>
        <taxon>Ascomycota</taxon>
        <taxon>Pezizomycotina</taxon>
        <taxon>Eurotiomycetes</taxon>
        <taxon>Eurotiomycetidae</taxon>
        <taxon>Onygenales</taxon>
        <taxon>Onygenaceae</taxon>
        <taxon>Coccidioides</taxon>
    </lineage>
</organism>
<evidence type="ECO:0000259" key="2">
    <source>
        <dbReference type="SMART" id="SM00833"/>
    </source>
</evidence>
<dbReference type="EMBL" id="DS028102">
    <property type="protein sequence ID" value="KMP02165.1"/>
    <property type="molecule type" value="Genomic_DNA"/>
</dbReference>
<dbReference type="SUPFAM" id="SSF90002">
    <property type="entry name" value="Hypothetical protein YjiA, C-terminal domain"/>
    <property type="match status" value="1"/>
</dbReference>
<dbReference type="InterPro" id="IPR027417">
    <property type="entry name" value="P-loop_NTPase"/>
</dbReference>
<feature type="region of interest" description="Disordered" evidence="1">
    <location>
        <begin position="352"/>
        <end position="391"/>
    </location>
</feature>
<dbReference type="AlphaFoldDB" id="A0A0J6Y352"/>
<feature type="region of interest" description="Disordered" evidence="1">
    <location>
        <begin position="1"/>
        <end position="28"/>
    </location>
</feature>
<dbReference type="InterPro" id="IPR003495">
    <property type="entry name" value="CobW/HypB/UreG_nucleotide-bd"/>
</dbReference>
<evidence type="ECO:0000256" key="1">
    <source>
        <dbReference type="SAM" id="MobiDB-lite"/>
    </source>
</evidence>
<name>A0A0J6Y352_COCIT</name>
<dbReference type="CDD" id="cd03112">
    <property type="entry name" value="CobW-like"/>
    <property type="match status" value="1"/>
</dbReference>
<dbReference type="PANTHER" id="PTHR43603:SF1">
    <property type="entry name" value="ZINC-REGULATED GTPASE METALLOPROTEIN ACTIVATOR 1"/>
    <property type="match status" value="1"/>
</dbReference>
<dbReference type="Pfam" id="PF02492">
    <property type="entry name" value="cobW"/>
    <property type="match status" value="2"/>
</dbReference>
<feature type="compositionally biased region" description="Acidic residues" evidence="1">
    <location>
        <begin position="543"/>
        <end position="555"/>
    </location>
</feature>
<reference evidence="4" key="1">
    <citation type="journal article" date="2010" name="Genome Res.">
        <title>Population genomic sequencing of Coccidioides fungi reveals recent hybridization and transposon control.</title>
        <authorList>
            <person name="Neafsey D.E."/>
            <person name="Barker B.M."/>
            <person name="Sharpton T.J."/>
            <person name="Stajich J.E."/>
            <person name="Park D.J."/>
            <person name="Whiston E."/>
            <person name="Hung C.-Y."/>
            <person name="McMahan C."/>
            <person name="White J."/>
            <person name="Sykes S."/>
            <person name="Heiman D."/>
            <person name="Young S."/>
            <person name="Zeng Q."/>
            <person name="Abouelleil A."/>
            <person name="Aftuck L."/>
            <person name="Bessette D."/>
            <person name="Brown A."/>
            <person name="FitzGerald M."/>
            <person name="Lui A."/>
            <person name="Macdonald J.P."/>
            <person name="Priest M."/>
            <person name="Orbach M.J."/>
            <person name="Galgiani J.N."/>
            <person name="Kirkland T.N."/>
            <person name="Cole G.T."/>
            <person name="Birren B.W."/>
            <person name="Henn M.R."/>
            <person name="Taylor J.W."/>
            <person name="Rounsley S.D."/>
        </authorList>
    </citation>
    <scope>NUCLEOTIDE SEQUENCE [LARGE SCALE GENOMIC DNA]</scope>
    <source>
        <strain evidence="4">RMSCC 2394</strain>
    </source>
</reference>
<feature type="domain" description="CobW C-terminal" evidence="2">
    <location>
        <begin position="322"/>
        <end position="501"/>
    </location>
</feature>
<feature type="compositionally biased region" description="Basic and acidic residues" evidence="1">
    <location>
        <begin position="1"/>
        <end position="19"/>
    </location>
</feature>
<proteinExistence type="predicted"/>
<dbReference type="Pfam" id="PF07683">
    <property type="entry name" value="CobW_C"/>
    <property type="match status" value="1"/>
</dbReference>